<evidence type="ECO:0000313" key="11">
    <source>
        <dbReference type="EMBL" id="SCW01304.1"/>
    </source>
</evidence>
<dbReference type="GO" id="GO:0016236">
    <property type="term" value="P:macroautophagy"/>
    <property type="evidence" value="ECO:0007669"/>
    <property type="project" value="InterPro"/>
</dbReference>
<dbReference type="OMA" id="MYCSHCI"/>
<evidence type="ECO:0000256" key="4">
    <source>
        <dbReference type="ARBA" id="ARBA00013807"/>
    </source>
</evidence>
<organism evidence="11 12">
    <name type="scientific">Lachancea fermentati</name>
    <name type="common">Zygosaccharomyces fermentati</name>
    <dbReference type="NCBI Taxonomy" id="4955"/>
    <lineage>
        <taxon>Eukaryota</taxon>
        <taxon>Fungi</taxon>
        <taxon>Dikarya</taxon>
        <taxon>Ascomycota</taxon>
        <taxon>Saccharomycotina</taxon>
        <taxon>Saccharomycetes</taxon>
        <taxon>Saccharomycetales</taxon>
        <taxon>Saccharomycetaceae</taxon>
        <taxon>Lachancea</taxon>
    </lineage>
</organism>
<dbReference type="GO" id="GO:0005774">
    <property type="term" value="C:vacuolar membrane"/>
    <property type="evidence" value="ECO:0007669"/>
    <property type="project" value="UniProtKB-SubCell"/>
</dbReference>
<proteinExistence type="inferred from homology"/>
<dbReference type="OrthoDB" id="4068791at2759"/>
<dbReference type="InterPro" id="IPR018791">
    <property type="entry name" value="UV_resistance/autophagy_Atg14"/>
</dbReference>
<dbReference type="EMBL" id="LT598492">
    <property type="protein sequence ID" value="SCW01304.1"/>
    <property type="molecule type" value="Genomic_DNA"/>
</dbReference>
<accession>A0A1G4MC28</accession>
<dbReference type="InterPro" id="IPR023261">
    <property type="entry name" value="Autophagy-related_protein_14"/>
</dbReference>
<protein>
    <recommendedName>
        <fullName evidence="4">Autophagy-related protein 14</fullName>
    </recommendedName>
</protein>
<sequence length="334" mass="38706">MSLTCSVCHKQCRVMYCSHCINSSPGLILRKKINLLQVREETSKLRAQIDNILEQAMDGDSQDLLGKHLHTLKAMHYKRNTNKIRYKLAQLGKIVTVKRNRMKALEMELGRATKKDTDNGNNKPINGDLPRRLSHAHNAEYTDTLDKLTQIQRVLANTKAIKFQELVRLFLIRRRDHSDFPYTISFQPVVNLQNMYKLPQTVVDSSLETMWGFIRLASRILFINLPCKGLKDDVVDSITGMVINLLALLRYFKLIPPQIRDERKLVRFLLQNYDLDQLFYHTVMNRDIDVPSDGLTDTRIDFESCHDDVQQMLQGSNELSVLNKSMDDKWFLVG</sequence>
<evidence type="ECO:0000313" key="12">
    <source>
        <dbReference type="Proteomes" id="UP000190831"/>
    </source>
</evidence>
<evidence type="ECO:0000256" key="6">
    <source>
        <dbReference type="ARBA" id="ARBA00022554"/>
    </source>
</evidence>
<keyword evidence="5" id="KW-0813">Transport</keyword>
<keyword evidence="6" id="KW-0926">Vacuole</keyword>
<keyword evidence="9" id="KW-0175">Coiled coil</keyword>
<name>A0A1G4MC28_LACFM</name>
<evidence type="ECO:0000256" key="5">
    <source>
        <dbReference type="ARBA" id="ARBA00022448"/>
    </source>
</evidence>
<evidence type="ECO:0000256" key="9">
    <source>
        <dbReference type="ARBA" id="ARBA00023054"/>
    </source>
</evidence>
<dbReference type="GO" id="GO:0032991">
    <property type="term" value="C:protein-containing complex"/>
    <property type="evidence" value="ECO:0007669"/>
    <property type="project" value="UniProtKB-ARBA"/>
</dbReference>
<evidence type="ECO:0000256" key="1">
    <source>
        <dbReference type="ARBA" id="ARBA00004148"/>
    </source>
</evidence>
<dbReference type="STRING" id="4955.A0A1G4MC28"/>
<dbReference type="Proteomes" id="UP000190831">
    <property type="component" value="Chromosome D"/>
</dbReference>
<keyword evidence="7" id="KW-0653">Protein transport</keyword>
<keyword evidence="8" id="KW-0072">Autophagy</keyword>
<dbReference type="GO" id="GO:0034045">
    <property type="term" value="C:phagophore assembly site membrane"/>
    <property type="evidence" value="ECO:0007669"/>
    <property type="project" value="UniProtKB-SubCell"/>
</dbReference>
<keyword evidence="12" id="KW-1185">Reference proteome</keyword>
<evidence type="ECO:0000256" key="3">
    <source>
        <dbReference type="ARBA" id="ARBA00009574"/>
    </source>
</evidence>
<comment type="similarity">
    <text evidence="3">Belongs to the ATG14 family.</text>
</comment>
<evidence type="ECO:0000256" key="7">
    <source>
        <dbReference type="ARBA" id="ARBA00022927"/>
    </source>
</evidence>
<gene>
    <name evidence="11" type="ORF">LAFE_0D09626G</name>
</gene>
<dbReference type="GO" id="GO:0015031">
    <property type="term" value="P:protein transport"/>
    <property type="evidence" value="ECO:0007669"/>
    <property type="project" value="UniProtKB-KW"/>
</dbReference>
<dbReference type="Pfam" id="PF10186">
    <property type="entry name" value="ATG14"/>
    <property type="match status" value="1"/>
</dbReference>
<keyword evidence="10" id="KW-0472">Membrane</keyword>
<evidence type="ECO:0000256" key="10">
    <source>
        <dbReference type="ARBA" id="ARBA00023136"/>
    </source>
</evidence>
<reference evidence="11 12" key="1">
    <citation type="submission" date="2016-03" db="EMBL/GenBank/DDBJ databases">
        <authorList>
            <person name="Devillers H."/>
        </authorList>
    </citation>
    <scope>NUCLEOTIDE SEQUENCE [LARGE SCALE GENOMIC DNA]</scope>
    <source>
        <strain evidence="11">CBS 6772</strain>
    </source>
</reference>
<dbReference type="PRINTS" id="PR02030">
    <property type="entry name" value="AUTOPHGYRP14"/>
</dbReference>
<comment type="subcellular location">
    <subcellularLocation>
        <location evidence="2">Preautophagosomal structure membrane</location>
        <topology evidence="2">Peripheral membrane protein</topology>
    </subcellularLocation>
    <subcellularLocation>
        <location evidence="1">Vacuole membrane</location>
        <topology evidence="1">Peripheral membrane protein</topology>
    </subcellularLocation>
</comment>
<dbReference type="AlphaFoldDB" id="A0A1G4MC28"/>
<evidence type="ECO:0000256" key="8">
    <source>
        <dbReference type="ARBA" id="ARBA00023006"/>
    </source>
</evidence>
<evidence type="ECO:0000256" key="2">
    <source>
        <dbReference type="ARBA" id="ARBA00004623"/>
    </source>
</evidence>